<dbReference type="Ensembl" id="ENSENLT00000041402.1">
    <property type="protein sequence ID" value="ENSENLP00000040367.1"/>
    <property type="gene ID" value="ENSENLG00000017347.1"/>
</dbReference>
<dbReference type="AlphaFoldDB" id="A0A665W9K7"/>
<evidence type="ECO:0000313" key="1">
    <source>
        <dbReference type="Ensembl" id="ENSENLP00000040367.1"/>
    </source>
</evidence>
<reference evidence="1" key="3">
    <citation type="submission" date="2025-09" db="UniProtKB">
        <authorList>
            <consortium name="Ensembl"/>
        </authorList>
    </citation>
    <scope>IDENTIFICATION</scope>
</reference>
<reference evidence="1" key="2">
    <citation type="submission" date="2025-08" db="UniProtKB">
        <authorList>
            <consortium name="Ensembl"/>
        </authorList>
    </citation>
    <scope>IDENTIFICATION</scope>
</reference>
<dbReference type="InParanoid" id="A0A665W9K7"/>
<sequence>ERKNQSKRDECCVWMASSLFQYNFLFPLSEKSQIVTLASVSHPFSTKSAVCLHHRGLPSSAVLLFQTLFIDHEKRAVFYSHLSVFNPIFVLVQLD</sequence>
<organism evidence="1 2">
    <name type="scientific">Echeneis naucrates</name>
    <name type="common">Live sharksucker</name>
    <dbReference type="NCBI Taxonomy" id="173247"/>
    <lineage>
        <taxon>Eukaryota</taxon>
        <taxon>Metazoa</taxon>
        <taxon>Chordata</taxon>
        <taxon>Craniata</taxon>
        <taxon>Vertebrata</taxon>
        <taxon>Euteleostomi</taxon>
        <taxon>Actinopterygii</taxon>
        <taxon>Neopterygii</taxon>
        <taxon>Teleostei</taxon>
        <taxon>Neoteleostei</taxon>
        <taxon>Acanthomorphata</taxon>
        <taxon>Carangaria</taxon>
        <taxon>Carangiformes</taxon>
        <taxon>Echeneidae</taxon>
        <taxon>Echeneis</taxon>
    </lineage>
</organism>
<evidence type="ECO:0000313" key="2">
    <source>
        <dbReference type="Proteomes" id="UP000472264"/>
    </source>
</evidence>
<dbReference type="Proteomes" id="UP000472264">
    <property type="component" value="Chromosome 10"/>
</dbReference>
<accession>A0A665W9K7</accession>
<name>A0A665W9K7_ECHNA</name>
<protein>
    <submittedName>
        <fullName evidence="1">Uncharacterized protein</fullName>
    </submittedName>
</protein>
<keyword evidence="2" id="KW-1185">Reference proteome</keyword>
<proteinExistence type="predicted"/>
<reference evidence="1" key="1">
    <citation type="submission" date="2021-04" db="EMBL/GenBank/DDBJ databases">
        <authorList>
            <consortium name="Wellcome Sanger Institute Data Sharing"/>
        </authorList>
    </citation>
    <scope>NUCLEOTIDE SEQUENCE [LARGE SCALE GENOMIC DNA]</scope>
</reference>